<reference evidence="2" key="1">
    <citation type="journal article" date="2019" name="Int. J. Syst. Evol. Microbiol.">
        <title>The Global Catalogue of Microorganisms (GCM) 10K type strain sequencing project: providing services to taxonomists for standard genome sequencing and annotation.</title>
        <authorList>
            <consortium name="The Broad Institute Genomics Platform"/>
            <consortium name="The Broad Institute Genome Sequencing Center for Infectious Disease"/>
            <person name="Wu L."/>
            <person name="Ma J."/>
        </authorList>
    </citation>
    <scope>NUCLEOTIDE SEQUENCE [LARGE SCALE GENOMIC DNA]</scope>
    <source>
        <strain evidence="2">KACC 11588</strain>
    </source>
</reference>
<keyword evidence="2" id="KW-1185">Reference proteome</keyword>
<organism evidence="1 2">
    <name type="scientific">Rubellimicrobium aerolatum</name>
    <dbReference type="NCBI Taxonomy" id="490979"/>
    <lineage>
        <taxon>Bacteria</taxon>
        <taxon>Pseudomonadati</taxon>
        <taxon>Pseudomonadota</taxon>
        <taxon>Alphaproteobacteria</taxon>
        <taxon>Rhodobacterales</taxon>
        <taxon>Roseobacteraceae</taxon>
        <taxon>Rubellimicrobium</taxon>
    </lineage>
</organism>
<gene>
    <name evidence="1" type="ORF">ACFPOC_11395</name>
</gene>
<dbReference type="RefSeq" id="WP_209839861.1">
    <property type="nucleotide sequence ID" value="NZ_JAGGJP010000005.1"/>
</dbReference>
<protein>
    <submittedName>
        <fullName evidence="1">Arginine transporter</fullName>
    </submittedName>
</protein>
<evidence type="ECO:0000313" key="1">
    <source>
        <dbReference type="EMBL" id="MFC5567015.1"/>
    </source>
</evidence>
<proteinExistence type="predicted"/>
<accession>A0ABW0SDN6</accession>
<comment type="caution">
    <text evidence="1">The sequence shown here is derived from an EMBL/GenBank/DDBJ whole genome shotgun (WGS) entry which is preliminary data.</text>
</comment>
<evidence type="ECO:0000313" key="2">
    <source>
        <dbReference type="Proteomes" id="UP001596056"/>
    </source>
</evidence>
<dbReference type="PROSITE" id="PS51257">
    <property type="entry name" value="PROKAR_LIPOPROTEIN"/>
    <property type="match status" value="1"/>
</dbReference>
<dbReference type="EMBL" id="JBHSNA010000009">
    <property type="protein sequence ID" value="MFC5567015.1"/>
    <property type="molecule type" value="Genomic_DNA"/>
</dbReference>
<dbReference type="Proteomes" id="UP001596056">
    <property type="component" value="Unassembled WGS sequence"/>
</dbReference>
<name>A0ABW0SDN6_9RHOB</name>
<sequence>MIGRRFGLGVALGALVVLGSCGGRVSGDIGRACMAGGRDAASARLCSCVQGVANQSLSGSDQKRAAQFFTEPDAAQQVRTSDRPGDEAFWERYRAFADRAAAICG</sequence>